<sequence>MFLLSTVSFPTWGCSEYCYGSCDGLVCLYSLVTHPSGVNVVANPATRFHRSFPLSSYQQLLVNKFSCPTPELGFGKDILKGTYKPVWLYNSSPFGLDNATTCEVFDFSTNAWRFVVPASPYRIRAHSRPVYLDGSLYWLTECEETKLLSFDLQTETFQVVCKAPFAHECCSYSVIMCILENRLCVSRKDWLTQVIWSLDSSGGSKTWKKMCSIDLTKTFSWFGERTLLPIAIVEKNKLLLHLHGNLKLLVIHDLHAKSYDIVFKPTKLVESVEAVMRVGQTVLLCVQHEAIDYGQTEHQTSCDNSDVDNGYSKAKTTNVCFGYE</sequence>
<name>A0A6D2I6K5_9BRAS</name>
<evidence type="ECO:0000313" key="2">
    <source>
        <dbReference type="EMBL" id="CAA7020822.1"/>
    </source>
</evidence>
<protein>
    <recommendedName>
        <fullName evidence="1">F-box associated beta-propeller type 1 domain-containing protein</fullName>
    </recommendedName>
</protein>
<dbReference type="SUPFAM" id="SSF50965">
    <property type="entry name" value="Galactose oxidase, central domain"/>
    <property type="match status" value="1"/>
</dbReference>
<reference evidence="2" key="1">
    <citation type="submission" date="2020-01" db="EMBL/GenBank/DDBJ databases">
        <authorList>
            <person name="Mishra B."/>
        </authorList>
    </citation>
    <scope>NUCLEOTIDE SEQUENCE [LARGE SCALE GENOMIC DNA]</scope>
</reference>
<accession>A0A6D2I6K5</accession>
<dbReference type="OrthoDB" id="1022256at2759"/>
<dbReference type="PANTHER" id="PTHR31672:SF13">
    <property type="entry name" value="F-BOX PROTEIN CPR30-LIKE"/>
    <property type="match status" value="1"/>
</dbReference>
<dbReference type="EMBL" id="CACVBM020000555">
    <property type="protein sequence ID" value="CAA7020822.1"/>
    <property type="molecule type" value="Genomic_DNA"/>
</dbReference>
<dbReference type="InterPro" id="IPR050796">
    <property type="entry name" value="SCF_F-box_component"/>
</dbReference>
<dbReference type="AlphaFoldDB" id="A0A6D2I6K5"/>
<dbReference type="InterPro" id="IPR011043">
    <property type="entry name" value="Gal_Oxase/kelch_b-propeller"/>
</dbReference>
<comment type="caution">
    <text evidence="2">The sequence shown here is derived from an EMBL/GenBank/DDBJ whole genome shotgun (WGS) entry which is preliminary data.</text>
</comment>
<dbReference type="Proteomes" id="UP000467841">
    <property type="component" value="Unassembled WGS sequence"/>
</dbReference>
<dbReference type="InterPro" id="IPR017451">
    <property type="entry name" value="F-box-assoc_interact_dom"/>
</dbReference>
<feature type="domain" description="F-box associated beta-propeller type 1" evidence="1">
    <location>
        <begin position="21"/>
        <end position="245"/>
    </location>
</feature>
<gene>
    <name evidence="2" type="ORF">MERR_LOCUS8057</name>
</gene>
<evidence type="ECO:0000259" key="1">
    <source>
        <dbReference type="Pfam" id="PF07734"/>
    </source>
</evidence>
<dbReference type="PANTHER" id="PTHR31672">
    <property type="entry name" value="BNACNNG10540D PROTEIN"/>
    <property type="match status" value="1"/>
</dbReference>
<evidence type="ECO:0000313" key="3">
    <source>
        <dbReference type="Proteomes" id="UP000467841"/>
    </source>
</evidence>
<organism evidence="2 3">
    <name type="scientific">Microthlaspi erraticum</name>
    <dbReference type="NCBI Taxonomy" id="1685480"/>
    <lineage>
        <taxon>Eukaryota</taxon>
        <taxon>Viridiplantae</taxon>
        <taxon>Streptophyta</taxon>
        <taxon>Embryophyta</taxon>
        <taxon>Tracheophyta</taxon>
        <taxon>Spermatophyta</taxon>
        <taxon>Magnoliopsida</taxon>
        <taxon>eudicotyledons</taxon>
        <taxon>Gunneridae</taxon>
        <taxon>Pentapetalae</taxon>
        <taxon>rosids</taxon>
        <taxon>malvids</taxon>
        <taxon>Brassicales</taxon>
        <taxon>Brassicaceae</taxon>
        <taxon>Coluteocarpeae</taxon>
        <taxon>Microthlaspi</taxon>
    </lineage>
</organism>
<keyword evidence="3" id="KW-1185">Reference proteome</keyword>
<dbReference type="InterPro" id="IPR006527">
    <property type="entry name" value="F-box-assoc_dom_typ1"/>
</dbReference>
<dbReference type="NCBIfam" id="TIGR01640">
    <property type="entry name" value="F_box_assoc_1"/>
    <property type="match status" value="1"/>
</dbReference>
<proteinExistence type="predicted"/>
<dbReference type="Pfam" id="PF07734">
    <property type="entry name" value="FBA_1"/>
    <property type="match status" value="1"/>
</dbReference>